<protein>
    <recommendedName>
        <fullName evidence="10">Filamin-A</fullName>
    </recommendedName>
</protein>
<evidence type="ECO:0008006" key="10">
    <source>
        <dbReference type="Google" id="ProtNLM"/>
    </source>
</evidence>
<dbReference type="PANTHER" id="PTHR38537:SF8">
    <property type="entry name" value="FILAMIN-A"/>
    <property type="match status" value="1"/>
</dbReference>
<dbReference type="Gene3D" id="2.60.40.10">
    <property type="entry name" value="Immunoglobulins"/>
    <property type="match status" value="9"/>
</dbReference>
<feature type="repeat" description="Filamin" evidence="7">
    <location>
        <begin position="227"/>
        <end position="317"/>
    </location>
</feature>
<feature type="repeat" description="Filamin" evidence="7">
    <location>
        <begin position="82"/>
        <end position="137"/>
    </location>
</feature>
<dbReference type="SMART" id="SM00557">
    <property type="entry name" value="IG_FLMN"/>
    <property type="match status" value="9"/>
</dbReference>
<evidence type="ECO:0000313" key="9">
    <source>
        <dbReference type="Proteomes" id="UP000494256"/>
    </source>
</evidence>
<dbReference type="InterPro" id="IPR017868">
    <property type="entry name" value="Filamin/ABP280_repeat-like"/>
</dbReference>
<evidence type="ECO:0000256" key="1">
    <source>
        <dbReference type="ARBA" id="ARBA00004245"/>
    </source>
</evidence>
<feature type="repeat" description="Filamin" evidence="7">
    <location>
        <begin position="829"/>
        <end position="923"/>
    </location>
</feature>
<feature type="repeat" description="Filamin" evidence="7">
    <location>
        <begin position="137"/>
        <end position="229"/>
    </location>
</feature>
<keyword evidence="4" id="KW-0677">Repeat</keyword>
<comment type="subcellular location">
    <subcellularLocation>
        <location evidence="1">Cytoplasm</location>
        <location evidence="1">Cytoskeleton</location>
    </subcellularLocation>
</comment>
<dbReference type="AlphaFoldDB" id="A0A8S0ZN42"/>
<evidence type="ECO:0000256" key="5">
    <source>
        <dbReference type="ARBA" id="ARBA00023203"/>
    </source>
</evidence>
<feature type="repeat" description="Filamin" evidence="7">
    <location>
        <begin position="701"/>
        <end position="792"/>
    </location>
</feature>
<dbReference type="FunFam" id="2.60.40.10:FF:000007">
    <property type="entry name" value="Filamin-B isoform C"/>
    <property type="match status" value="2"/>
</dbReference>
<evidence type="ECO:0000313" key="8">
    <source>
        <dbReference type="EMBL" id="CAB3233002.1"/>
    </source>
</evidence>
<comment type="caution">
    <text evidence="8">The sequence shown here is derived from an EMBL/GenBank/DDBJ whole genome shotgun (WGS) entry which is preliminary data.</text>
</comment>
<evidence type="ECO:0000256" key="7">
    <source>
        <dbReference type="PROSITE-ProRule" id="PRU00087"/>
    </source>
</evidence>
<dbReference type="Proteomes" id="UP000494256">
    <property type="component" value="Unassembled WGS sequence"/>
</dbReference>
<dbReference type="GO" id="GO:0005856">
    <property type="term" value="C:cytoskeleton"/>
    <property type="evidence" value="ECO:0007669"/>
    <property type="project" value="UniProtKB-SubCell"/>
</dbReference>
<dbReference type="PANTHER" id="PTHR38537">
    <property type="entry name" value="JITTERBUG, ISOFORM N"/>
    <property type="match status" value="1"/>
</dbReference>
<comment type="similarity">
    <text evidence="2">Belongs to the filamin family.</text>
</comment>
<evidence type="ECO:0000256" key="2">
    <source>
        <dbReference type="ARBA" id="ARBA00009238"/>
    </source>
</evidence>
<name>A0A8S0ZN42_ARCPL</name>
<reference evidence="8 9" key="1">
    <citation type="submission" date="2020-04" db="EMBL/GenBank/DDBJ databases">
        <authorList>
            <person name="Wallbank WR R."/>
            <person name="Pardo Diaz C."/>
            <person name="Kozak K."/>
            <person name="Martin S."/>
            <person name="Jiggins C."/>
            <person name="Moest M."/>
            <person name="Warren A I."/>
            <person name="Byers J.R.P. K."/>
            <person name="Montejo-Kovacevich G."/>
            <person name="Yen C E."/>
        </authorList>
    </citation>
    <scope>NUCLEOTIDE SEQUENCE [LARGE SCALE GENOMIC DNA]</scope>
</reference>
<feature type="repeat" description="Filamin" evidence="7">
    <location>
        <begin position="622"/>
        <end position="699"/>
    </location>
</feature>
<evidence type="ECO:0000256" key="3">
    <source>
        <dbReference type="ARBA" id="ARBA00022490"/>
    </source>
</evidence>
<dbReference type="OrthoDB" id="419333at2759"/>
<proteinExistence type="inferred from homology"/>
<dbReference type="InterPro" id="IPR014756">
    <property type="entry name" value="Ig_E-set"/>
</dbReference>
<feature type="repeat" description="Filamin" evidence="7">
    <location>
        <begin position="513"/>
        <end position="605"/>
    </location>
</feature>
<accession>A0A8S0ZN42</accession>
<dbReference type="InterPro" id="IPR044801">
    <property type="entry name" value="Filamin"/>
</dbReference>
<sequence>MAFVSGLWNSLVGCNEKEVIWQELSRLYLDSTLKYLSVSEIDKEGVPIVFGEAHRISFNKSAFGYTYTPLNFVSIYHIDTRKAEVKMPSGQVDTPVIEDNRDGTVSIKYEPREEGVHELYVKYNGEHVQGSPYKFHVDSIASGYVTAYGPGLLNGVSGEPSEFTISTKGAGSGGLSMAVEGPSKAEITCHDNKDGTVSVSYLPTAPGEYKISVRFGDKHIKGSPFLAKVTGEGRKRNQISVGSCSEVTLPGKVSDNDIRSLNASIQAPSGLEEPCFLKRLPSGNIGISFTPREAGQHIVSVKKMGVHIQNSPFNITVTAQEVGDSKKVQVSGNALKEGKTHSENTFTVDTRNAGYGGLSLSIEGPSKAEIQCADGKDGVLAISYKPTEPGYYIVNLKFADHHVEGSPFTVKVSGEGSNRQREKIQRQRDQAPLTEVGTNCKLTFKMPGITSFDLAATVTSPGGVSEDAEIQEVEDGLYSVHFVPKELGVHTVSVKYREIHIPGSPFQFTVGPLKDSGAHLVKAGGPGLERGEAGRFNEFNVWTREAGAGQLAISLEGPSKAEIDFKDRKDGSCDVSYKIEEPGEYRIGLKFNEQHIPDSPFKVYISPAVGDAYLLEVAQFPDSAQVDKPTQFYIRLNGAKGTLDSRVTSPSGKSDDCFIQNIDGDQYSIRFMPRENGVHNINVKFNGVHIPASPLRIKVGKDDADPAAVHAHGPGLGTVKTGVKTDLIIDTCNAGVGLLAVTLDGPSRVAMDCTDVDEGYKVRYTPLAPGFYYLSIKYNGAHIVGSPFKIEATGANLAEIGAQETSSVTVETVQKVAKSAQKLGPVLPNFKSDASKVTSKGMGLKKAYLNKHNQFTVHAGDAGTNICYVGIYGPKGPCDEVQLKHKGKNNYECWYVVRDRGDYIVIVKWGDEHIPGSPYKVEV</sequence>
<keyword evidence="6" id="KW-0206">Cytoskeleton</keyword>
<dbReference type="Pfam" id="PF00630">
    <property type="entry name" value="Filamin"/>
    <property type="match status" value="9"/>
</dbReference>
<evidence type="ECO:0000256" key="6">
    <source>
        <dbReference type="ARBA" id="ARBA00023212"/>
    </source>
</evidence>
<dbReference type="PROSITE" id="PS50194">
    <property type="entry name" value="FILAMIN_REPEAT"/>
    <property type="match status" value="9"/>
</dbReference>
<dbReference type="FunFam" id="2.60.40.10:FF:000140">
    <property type="entry name" value="FiLamiN (Actin binding protein) homolog"/>
    <property type="match status" value="1"/>
</dbReference>
<dbReference type="FunFam" id="2.60.40.10:FF:000092">
    <property type="entry name" value="Filamin-B isoform B"/>
    <property type="match status" value="1"/>
</dbReference>
<dbReference type="SUPFAM" id="SSF81296">
    <property type="entry name" value="E set domains"/>
    <property type="match status" value="9"/>
</dbReference>
<evidence type="ECO:0000256" key="4">
    <source>
        <dbReference type="ARBA" id="ARBA00022737"/>
    </source>
</evidence>
<feature type="repeat" description="Filamin" evidence="7">
    <location>
        <begin position="410"/>
        <end position="510"/>
    </location>
</feature>
<dbReference type="EMBL" id="CADEBD010000292">
    <property type="protein sequence ID" value="CAB3233002.1"/>
    <property type="molecule type" value="Genomic_DNA"/>
</dbReference>
<dbReference type="GO" id="GO:0030036">
    <property type="term" value="P:actin cytoskeleton organization"/>
    <property type="evidence" value="ECO:0007669"/>
    <property type="project" value="InterPro"/>
</dbReference>
<dbReference type="InterPro" id="IPR013783">
    <property type="entry name" value="Ig-like_fold"/>
</dbReference>
<keyword evidence="5" id="KW-0009">Actin-binding</keyword>
<gene>
    <name evidence="8" type="ORF">APLA_LOCUS5979</name>
</gene>
<keyword evidence="3" id="KW-0963">Cytoplasm</keyword>
<dbReference type="FunFam" id="2.60.40.10:FF:000096">
    <property type="entry name" value="filamin-C isoform X2"/>
    <property type="match status" value="1"/>
</dbReference>
<dbReference type="InterPro" id="IPR001298">
    <property type="entry name" value="Filamin/ABP280_rpt"/>
</dbReference>
<feature type="repeat" description="Filamin" evidence="7">
    <location>
        <begin position="320"/>
        <end position="412"/>
    </location>
</feature>
<dbReference type="GO" id="GO:0051015">
    <property type="term" value="F:actin filament binding"/>
    <property type="evidence" value="ECO:0007669"/>
    <property type="project" value="InterPro"/>
</dbReference>
<organism evidence="8 9">
    <name type="scientific">Arctia plantaginis</name>
    <name type="common">Wood tiger moth</name>
    <name type="synonym">Phalaena plantaginis</name>
    <dbReference type="NCBI Taxonomy" id="874455"/>
    <lineage>
        <taxon>Eukaryota</taxon>
        <taxon>Metazoa</taxon>
        <taxon>Ecdysozoa</taxon>
        <taxon>Arthropoda</taxon>
        <taxon>Hexapoda</taxon>
        <taxon>Insecta</taxon>
        <taxon>Pterygota</taxon>
        <taxon>Neoptera</taxon>
        <taxon>Endopterygota</taxon>
        <taxon>Lepidoptera</taxon>
        <taxon>Glossata</taxon>
        <taxon>Ditrysia</taxon>
        <taxon>Noctuoidea</taxon>
        <taxon>Erebidae</taxon>
        <taxon>Arctiinae</taxon>
        <taxon>Arctia</taxon>
    </lineage>
</organism>